<gene>
    <name evidence="1" type="ORF">FRZ61_01340</name>
</gene>
<name>A0A5J6MRR1_9PROT</name>
<dbReference type="EMBL" id="CP042582">
    <property type="protein sequence ID" value="QEX20218.1"/>
    <property type="molecule type" value="Genomic_DNA"/>
</dbReference>
<reference evidence="1 2" key="1">
    <citation type="submission" date="2019-08" db="EMBL/GenBank/DDBJ databases">
        <title>Hyperibacter terrae gen. nov., sp. nov. and Hyperibacter viscosus sp. nov., two new members in the family Rhodospirillaceae isolated from the rhizosphere of Hypericum perforatum.</title>
        <authorList>
            <person name="Noviana Z."/>
        </authorList>
    </citation>
    <scope>NUCLEOTIDE SEQUENCE [LARGE SCALE GENOMIC DNA]</scope>
    <source>
        <strain evidence="1 2">R5959</strain>
    </source>
</reference>
<dbReference type="Proteomes" id="UP000325797">
    <property type="component" value="Chromosome"/>
</dbReference>
<sequence>MLKFSSPHATVAPVYRIRLTSLLLVEERLLEAKYFARRLAKQRDRDRFGYELNAFLAAARSVTFLLQKEMARVPDFAEWWDSQRRLLSADPAAAFFLGLRNFSQKEGRISLVGSLLGRGRWSYRFAGNAERVPPALMNRDVANCCHEHVAKLARIVLACAEAFPYQTCLGRALTPIGMEALQLSLEDLEETLGLPRGCTEVGDPLNPERRIMVLREHVDGVDFAALKRLADWKVKPMPPPDSASSVLSEQLLTALVRQLEEPGRRVATSDPTTELLLGGVPEDGF</sequence>
<organism evidence="1 2">
    <name type="scientific">Hypericibacter adhaerens</name>
    <dbReference type="NCBI Taxonomy" id="2602016"/>
    <lineage>
        <taxon>Bacteria</taxon>
        <taxon>Pseudomonadati</taxon>
        <taxon>Pseudomonadota</taxon>
        <taxon>Alphaproteobacteria</taxon>
        <taxon>Rhodospirillales</taxon>
        <taxon>Dongiaceae</taxon>
        <taxon>Hypericibacter</taxon>
    </lineage>
</organism>
<accession>A0A5J6MRR1</accession>
<dbReference type="KEGG" id="hadh:FRZ61_01340"/>
<dbReference type="AlphaFoldDB" id="A0A5J6MRR1"/>
<evidence type="ECO:0000313" key="1">
    <source>
        <dbReference type="EMBL" id="QEX20218.1"/>
    </source>
</evidence>
<protein>
    <submittedName>
        <fullName evidence="1">Uncharacterized protein</fullName>
    </submittedName>
</protein>
<evidence type="ECO:0000313" key="2">
    <source>
        <dbReference type="Proteomes" id="UP000325797"/>
    </source>
</evidence>
<proteinExistence type="predicted"/>
<keyword evidence="2" id="KW-1185">Reference proteome</keyword>